<dbReference type="OrthoDB" id="9785233at2"/>
<dbReference type="Proteomes" id="UP000005667">
    <property type="component" value="Plasmid AZO_p3"/>
</dbReference>
<geneLocation type="plasmid" evidence="8 9">
    <name>AZO_p3</name>
</geneLocation>
<dbReference type="HOGENOM" id="CLU_047535_0_1_5"/>
<accession>G7ZEU2</accession>
<evidence type="ECO:0000256" key="2">
    <source>
        <dbReference type="ARBA" id="ARBA00016013"/>
    </source>
</evidence>
<organism evidence="8 9">
    <name type="scientific">Azospirillum lipoferum (strain 4B)</name>
    <dbReference type="NCBI Taxonomy" id="862719"/>
    <lineage>
        <taxon>Bacteria</taxon>
        <taxon>Pseudomonadati</taxon>
        <taxon>Pseudomonadota</taxon>
        <taxon>Alphaproteobacteria</taxon>
        <taxon>Rhodospirillales</taxon>
        <taxon>Azospirillaceae</taxon>
        <taxon>Azospirillum</taxon>
    </lineage>
</organism>
<keyword evidence="8" id="KW-0614">Plasmid</keyword>
<keyword evidence="8" id="KW-0966">Cell projection</keyword>
<comment type="similarity">
    <text evidence="1 5">Belongs to the FlgD family.</text>
</comment>
<evidence type="ECO:0000259" key="7">
    <source>
        <dbReference type="Pfam" id="PF13860"/>
    </source>
</evidence>
<evidence type="ECO:0000256" key="5">
    <source>
        <dbReference type="RuleBase" id="RU362076"/>
    </source>
</evidence>
<dbReference type="InterPro" id="IPR025965">
    <property type="entry name" value="FlgD/Vpr_Ig-like"/>
</dbReference>
<comment type="function">
    <text evidence="4 5">Required for flagellar hook formation. May act as a scaffolding protein.</text>
</comment>
<name>G7ZEU2_AZOL4</name>
<feature type="compositionally biased region" description="Low complexity" evidence="6">
    <location>
        <begin position="9"/>
        <end position="36"/>
    </location>
</feature>
<keyword evidence="3 5" id="KW-1005">Bacterial flagellum biogenesis</keyword>
<proteinExistence type="inferred from homology"/>
<keyword evidence="9" id="KW-1185">Reference proteome</keyword>
<feature type="domain" description="FlgD/Vpr Ig-like" evidence="7">
    <location>
        <begin position="127"/>
        <end position="196"/>
    </location>
</feature>
<evidence type="ECO:0000256" key="6">
    <source>
        <dbReference type="SAM" id="MobiDB-lite"/>
    </source>
</evidence>
<dbReference type="Gene3D" id="2.30.30.910">
    <property type="match status" value="1"/>
</dbReference>
<evidence type="ECO:0000256" key="1">
    <source>
        <dbReference type="ARBA" id="ARBA00010577"/>
    </source>
</evidence>
<feature type="region of interest" description="Disordered" evidence="6">
    <location>
        <begin position="1"/>
        <end position="36"/>
    </location>
</feature>
<protein>
    <recommendedName>
        <fullName evidence="2 5">Basal-body rod modification protein FlgD</fullName>
    </recommendedName>
</protein>
<reference evidence="9" key="1">
    <citation type="journal article" date="2011" name="PLoS Genet.">
        <title>Azospirillum genomes reveal transition of bacteria from aquatic to terrestrial environments.</title>
        <authorList>
            <person name="Wisniewski-Dye F."/>
            <person name="Borziak K."/>
            <person name="Khalsa-Moyers G."/>
            <person name="Alexandre G."/>
            <person name="Sukharnikov L.O."/>
            <person name="Wuichet K."/>
            <person name="Hurst G.B."/>
            <person name="McDonald W.H."/>
            <person name="Robertson J.S."/>
            <person name="Barbe V."/>
            <person name="Calteau A."/>
            <person name="Rouy Z."/>
            <person name="Mangenot S."/>
            <person name="Prigent-Combaret C."/>
            <person name="Normand P."/>
            <person name="Boyer M."/>
            <person name="Siguier P."/>
            <person name="Dessaux Y."/>
            <person name="Elmerich C."/>
            <person name="Condemine G."/>
            <person name="Krishnen G."/>
            <person name="Kennedy I."/>
            <person name="Paterson A.H."/>
            <person name="Gonzalez V."/>
            <person name="Mavingui P."/>
            <person name="Zhulin I.B."/>
        </authorList>
    </citation>
    <scope>NUCLEOTIDE SEQUENCE [LARGE SCALE GENOMIC DNA]</scope>
    <source>
        <strain evidence="9">4B</strain>
    </source>
</reference>
<gene>
    <name evidence="8" type="primary">flgD3</name>
    <name evidence="8" type="ordered locus">AZOLI_p30572</name>
</gene>
<dbReference type="GO" id="GO:0044781">
    <property type="term" value="P:bacterial-type flagellum organization"/>
    <property type="evidence" value="ECO:0007669"/>
    <property type="project" value="UniProtKB-UniRule"/>
</dbReference>
<dbReference type="Gene3D" id="2.60.40.4070">
    <property type="match status" value="1"/>
</dbReference>
<dbReference type="AlphaFoldDB" id="G7ZEU2"/>
<dbReference type="Pfam" id="PF13860">
    <property type="entry name" value="FlgD_ig"/>
    <property type="match status" value="1"/>
</dbReference>
<dbReference type="Pfam" id="PF03963">
    <property type="entry name" value="FlgD"/>
    <property type="match status" value="1"/>
</dbReference>
<keyword evidence="8" id="KW-0969">Cilium</keyword>
<sequence length="240" mass="24610">MESAMLVDSVTSTSSTTTTSSSSSSSSSSTSSSSSVSESYETFLTLLLKQLETQDPTNPVDTTTFTTQLVQLSGLEQQMTTNDKLDELNSTVSDLASSVSSSLGSGSSAINYYGKTVEAEGSTTPLQDGEATWEYDLDSEASSVTLTITDSSGNTVYSDVSSSTDAGTHEVTWDGIGTDGSSYSSGTYTLTVKALDANGKAIDTTTRFKGTVTSVDSSSGTAVLSVGGVSLSSDDVLSVS</sequence>
<evidence type="ECO:0000313" key="9">
    <source>
        <dbReference type="Proteomes" id="UP000005667"/>
    </source>
</evidence>
<evidence type="ECO:0000313" key="8">
    <source>
        <dbReference type="EMBL" id="CBS90384.1"/>
    </source>
</evidence>
<dbReference type="InterPro" id="IPR005648">
    <property type="entry name" value="FlgD"/>
</dbReference>
<keyword evidence="8" id="KW-0282">Flagellum</keyword>
<evidence type="ECO:0000256" key="4">
    <source>
        <dbReference type="ARBA" id="ARBA00024746"/>
    </source>
</evidence>
<dbReference type="KEGG" id="ali:AZOLI_p30572"/>
<evidence type="ECO:0000256" key="3">
    <source>
        <dbReference type="ARBA" id="ARBA00022795"/>
    </source>
</evidence>
<dbReference type="EMBL" id="FQ311871">
    <property type="protein sequence ID" value="CBS90384.1"/>
    <property type="molecule type" value="Genomic_DNA"/>
</dbReference>